<name>A0A6A5THM3_9PLEO</name>
<dbReference type="EMBL" id="ML977019">
    <property type="protein sequence ID" value="KAF1951152.1"/>
    <property type="molecule type" value="Genomic_DNA"/>
</dbReference>
<dbReference type="SMART" id="SM00355">
    <property type="entry name" value="ZnF_C2H2"/>
    <property type="match status" value="3"/>
</dbReference>
<gene>
    <name evidence="2" type="ORF">CC80DRAFT_425360</name>
</gene>
<dbReference type="AlphaFoldDB" id="A0A6A5THM3"/>
<dbReference type="Proteomes" id="UP000800035">
    <property type="component" value="Unassembled WGS sequence"/>
</dbReference>
<feature type="domain" description="C2H2-type" evidence="1">
    <location>
        <begin position="367"/>
        <end position="389"/>
    </location>
</feature>
<sequence length="462" mass="52690">MAEADGRPRISNHVEACFIGFRDACARLSEASDTISSKLPSDAISDELGRFRLWCGNVGAHKRGRSSLDYKLREASHIRDRVTNLLENLENILKKTCDLIQGERIPWEDQSDDGSELSFPEDEDEAQTELQQCVSGIAEIITCLMRTSMAIQNPAPHDQIVASERIDKTFFEHYDINHVGGKFPNAPNALIVRLGKAITRRRQYLRYREDHRRKLEHGIVSLLQAYNDDAAGTIAPSEHVQSTVASSIPEEMKQTDFNIGLDDDDDEGEEYEEAHSQTSYATSCAGSTRLKPPPLPKQGSDYKPFECPICFRLTKARNIIAWYSHVYQDLRPYICTFEDCEIPDCSYEARHEWFQHELQAHRRQWECFEGCPGSFPTREGFSEHLQVSHPQLANSKSLDAIMQACERAQRMDTEVECVLCQQQLPSLTKLRRHLGKHHQELALFALSNFVREDEEDNDDASE</sequence>
<reference evidence="2" key="1">
    <citation type="journal article" date="2020" name="Stud. Mycol.">
        <title>101 Dothideomycetes genomes: a test case for predicting lifestyles and emergence of pathogens.</title>
        <authorList>
            <person name="Haridas S."/>
            <person name="Albert R."/>
            <person name="Binder M."/>
            <person name="Bloem J."/>
            <person name="Labutti K."/>
            <person name="Salamov A."/>
            <person name="Andreopoulos B."/>
            <person name="Baker S."/>
            <person name="Barry K."/>
            <person name="Bills G."/>
            <person name="Bluhm B."/>
            <person name="Cannon C."/>
            <person name="Castanera R."/>
            <person name="Culley D."/>
            <person name="Daum C."/>
            <person name="Ezra D."/>
            <person name="Gonzalez J."/>
            <person name="Henrissat B."/>
            <person name="Kuo A."/>
            <person name="Liang C."/>
            <person name="Lipzen A."/>
            <person name="Lutzoni F."/>
            <person name="Magnuson J."/>
            <person name="Mondo S."/>
            <person name="Nolan M."/>
            <person name="Ohm R."/>
            <person name="Pangilinan J."/>
            <person name="Park H.-J."/>
            <person name="Ramirez L."/>
            <person name="Alfaro M."/>
            <person name="Sun H."/>
            <person name="Tritt A."/>
            <person name="Yoshinaga Y."/>
            <person name="Zwiers L.-H."/>
            <person name="Turgeon B."/>
            <person name="Goodwin S."/>
            <person name="Spatafora J."/>
            <person name="Crous P."/>
            <person name="Grigoriev I."/>
        </authorList>
    </citation>
    <scope>NUCLEOTIDE SEQUENCE</scope>
    <source>
        <strain evidence="2">CBS 675.92</strain>
    </source>
</reference>
<dbReference type="Pfam" id="PF26082">
    <property type="entry name" value="zf-C2H2_AcuF"/>
    <property type="match status" value="1"/>
</dbReference>
<dbReference type="PANTHER" id="PTHR35391:SF7">
    <property type="entry name" value="C2H2-TYPE DOMAIN-CONTAINING PROTEIN"/>
    <property type="match status" value="1"/>
</dbReference>
<dbReference type="InterPro" id="IPR058925">
    <property type="entry name" value="zf-C2H2_AcuF"/>
</dbReference>
<protein>
    <recommendedName>
        <fullName evidence="1">C2H2-type domain-containing protein</fullName>
    </recommendedName>
</protein>
<feature type="non-terminal residue" evidence="2">
    <location>
        <position position="462"/>
    </location>
</feature>
<dbReference type="InterPro" id="IPR013087">
    <property type="entry name" value="Znf_C2H2_type"/>
</dbReference>
<organism evidence="2 3">
    <name type="scientific">Byssothecium circinans</name>
    <dbReference type="NCBI Taxonomy" id="147558"/>
    <lineage>
        <taxon>Eukaryota</taxon>
        <taxon>Fungi</taxon>
        <taxon>Dikarya</taxon>
        <taxon>Ascomycota</taxon>
        <taxon>Pezizomycotina</taxon>
        <taxon>Dothideomycetes</taxon>
        <taxon>Pleosporomycetidae</taxon>
        <taxon>Pleosporales</taxon>
        <taxon>Massarineae</taxon>
        <taxon>Massarinaceae</taxon>
        <taxon>Byssothecium</taxon>
    </lineage>
</organism>
<accession>A0A6A5THM3</accession>
<dbReference type="PANTHER" id="PTHR35391">
    <property type="entry name" value="C2H2-TYPE DOMAIN-CONTAINING PROTEIN-RELATED"/>
    <property type="match status" value="1"/>
</dbReference>
<keyword evidence="3" id="KW-1185">Reference proteome</keyword>
<evidence type="ECO:0000313" key="3">
    <source>
        <dbReference type="Proteomes" id="UP000800035"/>
    </source>
</evidence>
<evidence type="ECO:0000259" key="1">
    <source>
        <dbReference type="PROSITE" id="PS00028"/>
    </source>
</evidence>
<dbReference type="PROSITE" id="PS00028">
    <property type="entry name" value="ZINC_FINGER_C2H2_1"/>
    <property type="match status" value="2"/>
</dbReference>
<dbReference type="OrthoDB" id="20872at2759"/>
<evidence type="ECO:0000313" key="2">
    <source>
        <dbReference type="EMBL" id="KAF1951152.1"/>
    </source>
</evidence>
<feature type="domain" description="C2H2-type" evidence="1">
    <location>
        <begin position="417"/>
        <end position="438"/>
    </location>
</feature>
<proteinExistence type="predicted"/>